<sequence length="127" mass="14231">MASADSLPRFGQSVKCLLSDKVGFCSGDVIALTRQVLKGSRSQEVKQYQKSYLISTFTLRLRLSTKDRKLHRTDSLSKIKALRGYPEESRKMGEKGVVSCPLLLLLLIIILIMAVGDLLWSLREEMG</sequence>
<keyword evidence="8" id="KW-1185">Reference proteome</keyword>
<comment type="subcellular location">
    <subcellularLocation>
        <location evidence="1">Lysosome membrane</location>
    </subcellularLocation>
</comment>
<evidence type="ECO:0000313" key="7">
    <source>
        <dbReference type="EMBL" id="CAG6018138.1"/>
    </source>
</evidence>
<evidence type="ECO:0000256" key="5">
    <source>
        <dbReference type="ARBA" id="ARBA00023228"/>
    </source>
</evidence>
<dbReference type="EMBL" id="CAJRST010039999">
    <property type="protein sequence ID" value="CAG6018138.1"/>
    <property type="molecule type" value="Genomic_DNA"/>
</dbReference>
<evidence type="ECO:0000313" key="8">
    <source>
        <dbReference type="Proteomes" id="UP000677803"/>
    </source>
</evidence>
<feature type="transmembrane region" description="Helical" evidence="6">
    <location>
        <begin position="100"/>
        <end position="122"/>
    </location>
</feature>
<evidence type="ECO:0000256" key="3">
    <source>
        <dbReference type="ARBA" id="ARBA00022295"/>
    </source>
</evidence>
<organism evidence="7 8">
    <name type="scientific">Menidia menidia</name>
    <name type="common">Atlantic silverside</name>
    <dbReference type="NCBI Taxonomy" id="238744"/>
    <lineage>
        <taxon>Eukaryota</taxon>
        <taxon>Metazoa</taxon>
        <taxon>Chordata</taxon>
        <taxon>Craniata</taxon>
        <taxon>Vertebrata</taxon>
        <taxon>Euteleostomi</taxon>
        <taxon>Actinopterygii</taxon>
        <taxon>Neopterygii</taxon>
        <taxon>Teleostei</taxon>
        <taxon>Neoteleostei</taxon>
        <taxon>Acanthomorphata</taxon>
        <taxon>Ovalentaria</taxon>
        <taxon>Atherinomorphae</taxon>
        <taxon>Atheriniformes</taxon>
        <taxon>Atherinopsidae</taxon>
        <taxon>Menidiinae</taxon>
        <taxon>Menidia</taxon>
    </lineage>
</organism>
<keyword evidence="6" id="KW-1133">Transmembrane helix</keyword>
<keyword evidence="6" id="KW-0812">Transmembrane</keyword>
<proteinExistence type="inferred from homology"/>
<evidence type="ECO:0000256" key="1">
    <source>
        <dbReference type="ARBA" id="ARBA00004656"/>
    </source>
</evidence>
<dbReference type="PANTHER" id="PTHR31397">
    <property type="entry name" value="BLOC-1-RELATED COMPLEX SUBUNIT 7 BORSC7"/>
    <property type="match status" value="1"/>
</dbReference>
<evidence type="ECO:0000256" key="4">
    <source>
        <dbReference type="ARBA" id="ARBA00023136"/>
    </source>
</evidence>
<dbReference type="AlphaFoldDB" id="A0A8S4BRU2"/>
<dbReference type="PANTHER" id="PTHR31397:SF1">
    <property type="entry name" value="BLOC-1-RELATED COMPLEX SUBUNIT 7"/>
    <property type="match status" value="1"/>
</dbReference>
<comment type="caution">
    <text evidence="7">The sequence shown here is derived from an EMBL/GenBank/DDBJ whole genome shotgun (WGS) entry which is preliminary data.</text>
</comment>
<accession>A0A8S4BRU2</accession>
<keyword evidence="4 6" id="KW-0472">Membrane</keyword>
<evidence type="ECO:0000256" key="6">
    <source>
        <dbReference type="SAM" id="Phobius"/>
    </source>
</evidence>
<gene>
    <name evidence="7" type="ORF">MMEN_LOCUS20994</name>
</gene>
<protein>
    <recommendedName>
        <fullName evidence="3">BLOC-1-related complex subunit 7</fullName>
    </recommendedName>
</protein>
<dbReference type="GO" id="GO:0005765">
    <property type="term" value="C:lysosomal membrane"/>
    <property type="evidence" value="ECO:0007669"/>
    <property type="project" value="UniProtKB-SubCell"/>
</dbReference>
<name>A0A8S4BRU2_9TELE</name>
<dbReference type="GO" id="GO:0099078">
    <property type="term" value="C:BORC complex"/>
    <property type="evidence" value="ECO:0007669"/>
    <property type="project" value="TreeGrafter"/>
</dbReference>
<dbReference type="InterPro" id="IPR032143">
    <property type="entry name" value="BORCS7"/>
</dbReference>
<comment type="similarity">
    <text evidence="2">Belongs to the BORCS7 family.</text>
</comment>
<dbReference type="OrthoDB" id="5567844at2759"/>
<keyword evidence="5" id="KW-0458">Lysosome</keyword>
<dbReference type="Proteomes" id="UP000677803">
    <property type="component" value="Unassembled WGS sequence"/>
</dbReference>
<evidence type="ECO:0000256" key="2">
    <source>
        <dbReference type="ARBA" id="ARBA00005433"/>
    </source>
</evidence>
<reference evidence="7" key="1">
    <citation type="submission" date="2021-05" db="EMBL/GenBank/DDBJ databases">
        <authorList>
            <person name="Tigano A."/>
        </authorList>
    </citation>
    <scope>NUCLEOTIDE SEQUENCE</scope>
</reference>